<keyword evidence="6 8" id="KW-0472">Membrane</keyword>
<comment type="caution">
    <text evidence="12">The sequence shown here is derived from an EMBL/GenBank/DDBJ whole genome shotgun (WGS) entry which is preliminary data.</text>
</comment>
<evidence type="ECO:0000256" key="8">
    <source>
        <dbReference type="SAM" id="Phobius"/>
    </source>
</evidence>
<dbReference type="InterPro" id="IPR003864">
    <property type="entry name" value="CSC1/OSCA1-like_7TM"/>
</dbReference>
<evidence type="ECO:0000259" key="10">
    <source>
        <dbReference type="Pfam" id="PF13967"/>
    </source>
</evidence>
<evidence type="ECO:0000259" key="11">
    <source>
        <dbReference type="Pfam" id="PF14703"/>
    </source>
</evidence>
<feature type="transmembrane region" description="Helical" evidence="8">
    <location>
        <begin position="234"/>
        <end position="253"/>
    </location>
</feature>
<evidence type="ECO:0000256" key="4">
    <source>
        <dbReference type="ARBA" id="ARBA00022692"/>
    </source>
</evidence>
<evidence type="ECO:0000256" key="5">
    <source>
        <dbReference type="ARBA" id="ARBA00022989"/>
    </source>
</evidence>
<evidence type="ECO:0000313" key="13">
    <source>
        <dbReference type="Proteomes" id="UP001465755"/>
    </source>
</evidence>
<feature type="region of interest" description="Disordered" evidence="7">
    <location>
        <begin position="983"/>
        <end position="1042"/>
    </location>
</feature>
<accession>A0AAW1NFM4</accession>
<evidence type="ECO:0000256" key="6">
    <source>
        <dbReference type="ARBA" id="ARBA00023136"/>
    </source>
</evidence>
<protein>
    <submittedName>
        <fullName evidence="12">Uncharacterized protein</fullName>
    </submittedName>
</protein>
<evidence type="ECO:0000256" key="3">
    <source>
        <dbReference type="ARBA" id="ARBA00022448"/>
    </source>
</evidence>
<dbReference type="PANTHER" id="PTHR13018:SF5">
    <property type="entry name" value="RE44586P"/>
    <property type="match status" value="1"/>
</dbReference>
<feature type="transmembrane region" description="Helical" evidence="8">
    <location>
        <begin position="726"/>
        <end position="747"/>
    </location>
</feature>
<evidence type="ECO:0000256" key="7">
    <source>
        <dbReference type="SAM" id="MobiDB-lite"/>
    </source>
</evidence>
<feature type="transmembrane region" description="Helical" evidence="8">
    <location>
        <begin position="86"/>
        <end position="108"/>
    </location>
</feature>
<dbReference type="GO" id="GO:0005886">
    <property type="term" value="C:plasma membrane"/>
    <property type="evidence" value="ECO:0007669"/>
    <property type="project" value="TreeGrafter"/>
</dbReference>
<dbReference type="AlphaFoldDB" id="A0AAW1NFM4"/>
<organism evidence="12 13">
    <name type="scientific">Symbiochloris irregularis</name>
    <dbReference type="NCBI Taxonomy" id="706552"/>
    <lineage>
        <taxon>Eukaryota</taxon>
        <taxon>Viridiplantae</taxon>
        <taxon>Chlorophyta</taxon>
        <taxon>core chlorophytes</taxon>
        <taxon>Trebouxiophyceae</taxon>
        <taxon>Trebouxiales</taxon>
        <taxon>Trebouxiaceae</taxon>
        <taxon>Symbiochloris</taxon>
    </lineage>
</organism>
<proteinExistence type="inferred from homology"/>
<dbReference type="EMBL" id="JALJOQ010000294">
    <property type="protein sequence ID" value="KAK9785684.1"/>
    <property type="molecule type" value="Genomic_DNA"/>
</dbReference>
<sequence length="1042" mass="117460">MGIDGKAFGISIAVNGAVCLTVLLLFGVLRKAKFTHKYFAPKRYASREDKRPPALPLGVWSWMSKVWHIPQADVVRLAGMDAAMHLRVLAFGAELFFFLTLWCCIVVLPVNLTGHNVDHIIGKGSISPSNFTYWLPPPPPPLAPGEEPPPSRAPPRPLKAPTFYESAPPAPPGLIWWHYNDDVPPLPDPRAYFHNKTFARWGWRYDPNFQSSNYQFSNLDMTTITNVASGDWRLWVHVISVWLISWYVWRLLYRYNKEAVVLRIEFLNNTRQGAESHTVLVREIPGVEFGTIPNRIENTVLRFLPAFVKRKLVEGANKTIRAAEMGMGATVGLAAKGLLPDSSIPTAATAGPSTSVQHAPALAVVTEKRVVDPMATTLPLRPNGRAGEPESRGDDESAPETPGVDAGVTVLDAWRKASRQVSRGMSMKDIVAKEFEDIYPGQIEKVHMVYDTEAYNTLLEYYCDAERKLQDLLDEYIRLKRLRKTFKRRQVHVSGVQFGAWGMRHYGPRPTRQDALRFYSSHLKALFAELQKATEDSDQGGDRRLPAMPTAFVTFRTRKAQVIASTSMMHHDQQCWLVNAAPGPTEIIWGNLGWRMWERKLRQSASWIMFFVIVAFFAPVTVFVQALIQVDKLQSYAIVQTLFKFPILRSILTTLLPQLVLRIFLLLIPSVLRLLCLGQGMLSESQVEFGVVRKYFTFQVFIVFLAVLFAGTLLNQLQQIYMDPPSLFHVVGTSAPETAIFFCTYILLQATLTKPISFLRLPGLFMYWLATIAASTERAKARLWRWQHTDYGYEIPDNSMVILLGLVYCVIAPIIAPIALAYFLVTSLVYKYQALYMNSERFQSGGNVWRKVFEQVAFALIAFQLIMVGLLLIKGALWQPLALLPLPFVSLFTWISYRTLFNRSQRVLSLRAATDLDRRDQEEGAPNSSRRRQRELFFEAPVFHLDDRRLHAVINEADRVDSLLQSNVSGVEDVEANLTRNHAHAGAPTDCESLLGDTSEDESPYLDPSARLASHGSDSSLSEGGNDDLRGPLLGRHHSSQV</sequence>
<keyword evidence="5 8" id="KW-1133">Transmembrane helix</keyword>
<evidence type="ECO:0000313" key="12">
    <source>
        <dbReference type="EMBL" id="KAK9785684.1"/>
    </source>
</evidence>
<dbReference type="Pfam" id="PF02714">
    <property type="entry name" value="RSN1_7TM"/>
    <property type="match status" value="1"/>
</dbReference>
<dbReference type="Pfam" id="PF14703">
    <property type="entry name" value="PHM7_cyt"/>
    <property type="match status" value="1"/>
</dbReference>
<feature type="transmembrane region" description="Helical" evidence="8">
    <location>
        <begin position="852"/>
        <end position="872"/>
    </location>
</feature>
<feature type="transmembrane region" description="Helical" evidence="8">
    <location>
        <begin position="801"/>
        <end position="831"/>
    </location>
</feature>
<feature type="transmembrane region" description="Helical" evidence="8">
    <location>
        <begin position="6"/>
        <end position="29"/>
    </location>
</feature>
<feature type="transmembrane region" description="Helical" evidence="8">
    <location>
        <begin position="695"/>
        <end position="714"/>
    </location>
</feature>
<feature type="region of interest" description="Disordered" evidence="7">
    <location>
        <begin position="374"/>
        <end position="404"/>
    </location>
</feature>
<keyword evidence="13" id="KW-1185">Reference proteome</keyword>
<evidence type="ECO:0000256" key="1">
    <source>
        <dbReference type="ARBA" id="ARBA00004141"/>
    </source>
</evidence>
<dbReference type="InterPro" id="IPR045122">
    <property type="entry name" value="Csc1-like"/>
</dbReference>
<dbReference type="GO" id="GO:0005227">
    <property type="term" value="F:calcium-activated cation channel activity"/>
    <property type="evidence" value="ECO:0007669"/>
    <property type="project" value="InterPro"/>
</dbReference>
<dbReference type="Proteomes" id="UP001465755">
    <property type="component" value="Unassembled WGS sequence"/>
</dbReference>
<feature type="transmembrane region" description="Helical" evidence="8">
    <location>
        <begin position="759"/>
        <end position="776"/>
    </location>
</feature>
<feature type="transmembrane region" description="Helical" evidence="8">
    <location>
        <begin position="648"/>
        <end position="675"/>
    </location>
</feature>
<dbReference type="InterPro" id="IPR032880">
    <property type="entry name" value="CSC1/OSCA1-like_N"/>
</dbReference>
<dbReference type="PANTHER" id="PTHR13018">
    <property type="entry name" value="PROBABLE MEMBRANE PROTEIN DUF221-RELATED"/>
    <property type="match status" value="1"/>
</dbReference>
<feature type="domain" description="CSC1/OSCA1-like N-terminal transmembrane" evidence="10">
    <location>
        <begin position="7"/>
        <end position="119"/>
    </location>
</feature>
<feature type="domain" description="CSC1/OSCA1-like cytosolic" evidence="11">
    <location>
        <begin position="420"/>
        <end position="591"/>
    </location>
</feature>
<dbReference type="InterPro" id="IPR027815">
    <property type="entry name" value="CSC1/OSCA1-like_cyt"/>
</dbReference>
<feature type="domain" description="CSC1/OSCA1-like 7TM region" evidence="9">
    <location>
        <begin position="605"/>
        <end position="871"/>
    </location>
</feature>
<evidence type="ECO:0000259" key="9">
    <source>
        <dbReference type="Pfam" id="PF02714"/>
    </source>
</evidence>
<feature type="transmembrane region" description="Helical" evidence="8">
    <location>
        <begin position="605"/>
        <end position="628"/>
    </location>
</feature>
<keyword evidence="3" id="KW-0813">Transport</keyword>
<keyword evidence="4 8" id="KW-0812">Transmembrane</keyword>
<dbReference type="Pfam" id="PF13967">
    <property type="entry name" value="RSN1_TM"/>
    <property type="match status" value="1"/>
</dbReference>
<name>A0AAW1NFM4_9CHLO</name>
<comment type="similarity">
    <text evidence="2">Belongs to the CSC1 (TC 1.A.17) family.</text>
</comment>
<gene>
    <name evidence="12" type="ORF">WJX73_005609</name>
</gene>
<evidence type="ECO:0000256" key="2">
    <source>
        <dbReference type="ARBA" id="ARBA00007779"/>
    </source>
</evidence>
<comment type="subcellular location">
    <subcellularLocation>
        <location evidence="1">Membrane</location>
        <topology evidence="1">Multi-pass membrane protein</topology>
    </subcellularLocation>
</comment>
<reference evidence="12 13" key="1">
    <citation type="journal article" date="2024" name="Nat. Commun.">
        <title>Phylogenomics reveals the evolutionary origins of lichenization in chlorophyte algae.</title>
        <authorList>
            <person name="Puginier C."/>
            <person name="Libourel C."/>
            <person name="Otte J."/>
            <person name="Skaloud P."/>
            <person name="Haon M."/>
            <person name="Grisel S."/>
            <person name="Petersen M."/>
            <person name="Berrin J.G."/>
            <person name="Delaux P.M."/>
            <person name="Dal Grande F."/>
            <person name="Keller J."/>
        </authorList>
    </citation>
    <scope>NUCLEOTIDE SEQUENCE [LARGE SCALE GENOMIC DNA]</scope>
    <source>
        <strain evidence="12 13">SAG 2036</strain>
    </source>
</reference>
<feature type="transmembrane region" description="Helical" evidence="8">
    <location>
        <begin position="878"/>
        <end position="897"/>
    </location>
</feature>